<comment type="caution">
    <text evidence="7">The sequence shown here is derived from an EMBL/GenBank/DDBJ whole genome shotgun (WGS) entry which is preliminary data.</text>
</comment>
<keyword evidence="4" id="KW-0238">DNA-binding</keyword>
<name>A0A8S1GUU9_9PELO</name>
<dbReference type="SMART" id="SM00533">
    <property type="entry name" value="MUTSd"/>
    <property type="match status" value="1"/>
</dbReference>
<dbReference type="SMART" id="SM00534">
    <property type="entry name" value="MUTSac"/>
    <property type="match status" value="1"/>
</dbReference>
<dbReference type="GO" id="GO:0005524">
    <property type="term" value="F:ATP binding"/>
    <property type="evidence" value="ECO:0007669"/>
    <property type="project" value="UniProtKB-KW"/>
</dbReference>
<organism evidence="7 8">
    <name type="scientific">Caenorhabditis auriculariae</name>
    <dbReference type="NCBI Taxonomy" id="2777116"/>
    <lineage>
        <taxon>Eukaryota</taxon>
        <taxon>Metazoa</taxon>
        <taxon>Ecdysozoa</taxon>
        <taxon>Nematoda</taxon>
        <taxon>Chromadorea</taxon>
        <taxon>Rhabditida</taxon>
        <taxon>Rhabditina</taxon>
        <taxon>Rhabditomorpha</taxon>
        <taxon>Rhabditoidea</taxon>
        <taxon>Rhabditidae</taxon>
        <taxon>Peloderinae</taxon>
        <taxon>Caenorhabditis</taxon>
    </lineage>
</organism>
<evidence type="ECO:0000256" key="5">
    <source>
        <dbReference type="SAM" id="MobiDB-lite"/>
    </source>
</evidence>
<comment type="similarity">
    <text evidence="1">Belongs to the DNA mismatch repair MutS family.</text>
</comment>
<dbReference type="Gene3D" id="3.40.50.300">
    <property type="entry name" value="P-loop containing nucleotide triphosphate hydrolases"/>
    <property type="match status" value="1"/>
</dbReference>
<accession>A0A8S1GUU9</accession>
<dbReference type="SUPFAM" id="SSF52540">
    <property type="entry name" value="P-loop containing nucleoside triphosphate hydrolases"/>
    <property type="match status" value="1"/>
</dbReference>
<feature type="region of interest" description="Disordered" evidence="5">
    <location>
        <begin position="1"/>
        <end position="25"/>
    </location>
</feature>
<feature type="region of interest" description="Disordered" evidence="5">
    <location>
        <begin position="124"/>
        <end position="180"/>
    </location>
</feature>
<dbReference type="GO" id="GO:0140664">
    <property type="term" value="F:ATP-dependent DNA damage sensor activity"/>
    <property type="evidence" value="ECO:0007669"/>
    <property type="project" value="InterPro"/>
</dbReference>
<feature type="domain" description="DNA mismatch repair proteins mutS family" evidence="6">
    <location>
        <begin position="715"/>
        <end position="731"/>
    </location>
</feature>
<dbReference type="InterPro" id="IPR036187">
    <property type="entry name" value="DNA_mismatch_repair_MutS_sf"/>
</dbReference>
<reference evidence="7" key="1">
    <citation type="submission" date="2020-10" db="EMBL/GenBank/DDBJ databases">
        <authorList>
            <person name="Kikuchi T."/>
        </authorList>
    </citation>
    <scope>NUCLEOTIDE SEQUENCE</scope>
    <source>
        <strain evidence="7">NKZ352</strain>
    </source>
</reference>
<dbReference type="PIRSF" id="PIRSF037677">
    <property type="entry name" value="DNA_mis_repair_Msh6"/>
    <property type="match status" value="1"/>
</dbReference>
<dbReference type="InterPro" id="IPR007696">
    <property type="entry name" value="DNA_mismatch_repair_MutS_core"/>
</dbReference>
<feature type="compositionally biased region" description="Acidic residues" evidence="5">
    <location>
        <begin position="156"/>
        <end position="180"/>
    </location>
</feature>
<dbReference type="InterPro" id="IPR007861">
    <property type="entry name" value="DNA_mismatch_repair_MutS_clamp"/>
</dbReference>
<dbReference type="Pfam" id="PF05192">
    <property type="entry name" value="MutS_III"/>
    <property type="match status" value="1"/>
</dbReference>
<dbReference type="SUPFAM" id="SSF48334">
    <property type="entry name" value="DNA repair protein MutS, domain III"/>
    <property type="match status" value="1"/>
</dbReference>
<evidence type="ECO:0000256" key="2">
    <source>
        <dbReference type="ARBA" id="ARBA00022741"/>
    </source>
</evidence>
<dbReference type="InterPro" id="IPR000432">
    <property type="entry name" value="DNA_mismatch_repair_MutS_C"/>
</dbReference>
<evidence type="ECO:0000259" key="6">
    <source>
        <dbReference type="PROSITE" id="PS00486"/>
    </source>
</evidence>
<evidence type="ECO:0000313" key="7">
    <source>
        <dbReference type="EMBL" id="CAD6186473.1"/>
    </source>
</evidence>
<dbReference type="InterPro" id="IPR027417">
    <property type="entry name" value="P-loop_NTPase"/>
</dbReference>
<gene>
    <name evidence="7" type="ORF">CAUJ_LOCUS2392</name>
</gene>
<evidence type="ECO:0000256" key="1">
    <source>
        <dbReference type="ARBA" id="ARBA00006271"/>
    </source>
</evidence>
<keyword evidence="2" id="KW-0547">Nucleotide-binding</keyword>
<dbReference type="InterPro" id="IPR017261">
    <property type="entry name" value="DNA_mismatch_repair_MutS/MSH"/>
</dbReference>
<proteinExistence type="inferred from homology"/>
<evidence type="ECO:0000256" key="4">
    <source>
        <dbReference type="ARBA" id="ARBA00023125"/>
    </source>
</evidence>
<dbReference type="EMBL" id="CAJGYM010000004">
    <property type="protein sequence ID" value="CAD6186473.1"/>
    <property type="molecule type" value="Genomic_DNA"/>
</dbReference>
<dbReference type="InterPro" id="IPR036678">
    <property type="entry name" value="MutS_con_dom_sf"/>
</dbReference>
<dbReference type="PANTHER" id="PTHR11361:SF20">
    <property type="entry name" value="MUTS PROTEIN HOMOLOG 5"/>
    <property type="match status" value="1"/>
</dbReference>
<keyword evidence="3" id="KW-0067">ATP-binding</keyword>
<dbReference type="GO" id="GO:0051026">
    <property type="term" value="P:chiasma assembly"/>
    <property type="evidence" value="ECO:0007669"/>
    <property type="project" value="TreeGrafter"/>
</dbReference>
<dbReference type="Pfam" id="PF05190">
    <property type="entry name" value="MutS_IV"/>
    <property type="match status" value="1"/>
</dbReference>
<dbReference type="Gene3D" id="1.10.1420.10">
    <property type="match status" value="1"/>
</dbReference>
<dbReference type="OrthoDB" id="29596at2759"/>
<dbReference type="PROSITE" id="PS00486">
    <property type="entry name" value="DNA_MISMATCH_REPAIR_2"/>
    <property type="match status" value="1"/>
</dbReference>
<dbReference type="InterPro" id="IPR045076">
    <property type="entry name" value="MutS"/>
</dbReference>
<sequence>MSTRRKDNSVPLPTEGGSRIYSDDRPIFDDPEDRRIICINLSAGSVGAAFYDQATKLLHVMNDVDEDNCYRITDSLIKQVEPTEIVVNNSNQLQFLNFLGKKYGHIEILPPELRLCAVDVVSNPTNEGSSEEQREHESSENDEDDSDPPPPQYGETQDEGEGEDGDEVEMENNDDDFDEDWFGDEKGPKLVFNQLNNSFFHYEKALKRIAELFDSERSRSSTEASLSVRFRVSPFSTNMTRAVGALLYYLEAIRLGVENRPLNVRAPIEGVKTFVLESLVEMDWNTYQALEIFPPKEKKSKNPTRGGADKSLFSLCNKTKSCEGKRLLGKWFRTPTKNREVLRKRQAAIAYFAHDCNLNTTYFISRTFSRVKNIKQTLNQLRTGHARFLHWKAFSDTIEALIHVGKVIHEREVKLDIIEKKIDLEVLNELAVLFENVIDYEASASEDRVVVNRGVDQALDECKDVYEGLPKILTEVAQEESIKLGLENTKCCCIYVPILGYMLVLPIDFPIDERFRMVYTTNTTMHVKNERMDRLDQEMGDIKMQIVDKEALIQMRVKKLIMAVKNELHSAVRVVATLDAIISLSLVSREMNWVCPALVDELVIFVNEGTHPLSQLVSKKNFVPNPISSWNGESKVKIITGPNACGKSIYLKQVGIIVFLASIGSFVPARKAKIGPIDLIITRMYTIDTVLDGLSTFALDIGQISVALRRSTGKSLVIIDEFGKGTMVEVGLSLLAACLTYWIQRGVEDCPHLFLSSHFHALPKYIPYTETFVSFHTLTKNLPLADNEDDCDTPDESTITFMFVCA</sequence>
<dbReference type="Pfam" id="PF00488">
    <property type="entry name" value="MutS_V"/>
    <property type="match status" value="1"/>
</dbReference>
<evidence type="ECO:0000313" key="8">
    <source>
        <dbReference type="Proteomes" id="UP000835052"/>
    </source>
</evidence>
<keyword evidence="8" id="KW-1185">Reference proteome</keyword>
<dbReference type="GO" id="GO:0005634">
    <property type="term" value="C:nucleus"/>
    <property type="evidence" value="ECO:0007669"/>
    <property type="project" value="TreeGrafter"/>
</dbReference>
<evidence type="ECO:0000256" key="3">
    <source>
        <dbReference type="ARBA" id="ARBA00022840"/>
    </source>
</evidence>
<dbReference type="GO" id="GO:0006298">
    <property type="term" value="P:mismatch repair"/>
    <property type="evidence" value="ECO:0007669"/>
    <property type="project" value="InterPro"/>
</dbReference>
<dbReference type="SUPFAM" id="SSF53150">
    <property type="entry name" value="DNA repair protein MutS, domain II"/>
    <property type="match status" value="1"/>
</dbReference>
<dbReference type="GO" id="GO:0030983">
    <property type="term" value="F:mismatched DNA binding"/>
    <property type="evidence" value="ECO:0007669"/>
    <property type="project" value="InterPro"/>
</dbReference>
<dbReference type="PANTHER" id="PTHR11361">
    <property type="entry name" value="DNA MISMATCH REPAIR PROTEIN MUTS FAMILY MEMBER"/>
    <property type="match status" value="1"/>
</dbReference>
<dbReference type="AlphaFoldDB" id="A0A8S1GUU9"/>
<dbReference type="Proteomes" id="UP000835052">
    <property type="component" value="Unassembled WGS sequence"/>
</dbReference>
<protein>
    <recommendedName>
        <fullName evidence="6">DNA mismatch repair proteins mutS family domain-containing protein</fullName>
    </recommendedName>
</protein>